<keyword evidence="2" id="KW-1185">Reference proteome</keyword>
<evidence type="ECO:0000313" key="1">
    <source>
        <dbReference type="EMBL" id="MDI5894408.1"/>
    </source>
</evidence>
<accession>A0ABT6VAC9</accession>
<dbReference type="EMBL" id="JASCRZ010000002">
    <property type="protein sequence ID" value="MDI5894408.1"/>
    <property type="molecule type" value="Genomic_DNA"/>
</dbReference>
<name>A0ABT6VAC9_9FLAO</name>
<dbReference type="Pfam" id="PF22337">
    <property type="entry name" value="Phage_fiber_rpt"/>
    <property type="match status" value="2"/>
</dbReference>
<dbReference type="RefSeq" id="WP_282715908.1">
    <property type="nucleotide sequence ID" value="NZ_JASCRZ010000002.1"/>
</dbReference>
<protein>
    <submittedName>
        <fullName evidence="1">Uncharacterized protein</fullName>
    </submittedName>
</protein>
<reference evidence="1 2" key="1">
    <citation type="submission" date="2023-04" db="EMBL/GenBank/DDBJ databases">
        <title>Two novel species of Flavobacterium.</title>
        <authorList>
            <person name="Liu Q."/>
            <person name="Xin Y.-H."/>
        </authorList>
    </citation>
    <scope>NUCLEOTIDE SEQUENCE [LARGE SCALE GENOMIC DNA]</scope>
    <source>
        <strain evidence="1 2">LB1P51</strain>
    </source>
</reference>
<gene>
    <name evidence="1" type="ORF">QLS65_05860</name>
</gene>
<evidence type="ECO:0000313" key="2">
    <source>
        <dbReference type="Proteomes" id="UP001243403"/>
    </source>
</evidence>
<comment type="caution">
    <text evidence="1">The sequence shown here is derived from an EMBL/GenBank/DDBJ whole genome shotgun (WGS) entry which is preliminary data.</text>
</comment>
<dbReference type="InterPro" id="IPR054500">
    <property type="entry name" value="Phage_fiber_rpt"/>
</dbReference>
<dbReference type="Proteomes" id="UP001243403">
    <property type="component" value="Unassembled WGS sequence"/>
</dbReference>
<sequence length="720" mass="78049">MADKNTIKSWFEKDDRPTQAQFWAWIDSIWHKDEKIPITAIDDIETILNEKADAEALTNHVGDAAAHADLFGAKEDKNKRGAALGYAPLNEFTKLAIDYLNVVNDLVTGGASSLLTAEQGKLLQTQINNINVLLASDNVNLDNVQELVDAIETIQMSLSSILVNDLTTGGTTKALTAEMGKTLKGLIDAKETISNKSTLILEGTNDGSNTLYPTIKAVVDWCTAKFQKLFIGIETTAGITYTLNIANIYKRTVFTGSNPVVLTVPVNSSIEIAIGTKKEFTVQGTGAVTIGGAGITFVQNNLVYVKGDTFHLTKIDIDTWTVEGNIGSSTLINGNVYVNSDPAIGNDATAQLGNPAKPYLTLSAAMTATNSLTAWRTFIFTSTSDIYYVNGTFGAGNYLFKSDLNVTISFQNNTLSDNLMPNSSTVDFNIPKGTMDFRSTGSKYLGSWYRINVICDTYRMNNSFALVGGAFNLTCNIAYHDGGYVQGGSDDYVSKITVNKIVNTGGGVFFQYGRNYVLDFNDCTSNGNFRLTQYSRSGIILHGNYTTTSTDEFAYVESYFGGSLTTILYKKNALITGNVTFSVQAGGSYYLSGTAKYTSNNGYGLFHNLNSEYQVTLENCIISCPKFHAFRSTSPGSLLLINSYVETGLFVWFTESGGATYTNPSVVFKGSNVVYMTGSTADYIATDNYMNTNTMNIKVIGSLKTNGVLQAGVTQNNLIP</sequence>
<proteinExistence type="predicted"/>
<organism evidence="1 2">
    <name type="scientific">Flavobacterium algoritolerans</name>
    <dbReference type="NCBI Taxonomy" id="3041254"/>
    <lineage>
        <taxon>Bacteria</taxon>
        <taxon>Pseudomonadati</taxon>
        <taxon>Bacteroidota</taxon>
        <taxon>Flavobacteriia</taxon>
        <taxon>Flavobacteriales</taxon>
        <taxon>Flavobacteriaceae</taxon>
        <taxon>Flavobacterium</taxon>
    </lineage>
</organism>